<dbReference type="AlphaFoldDB" id="A0A1M5H1M5"/>
<dbReference type="InterPro" id="IPR006311">
    <property type="entry name" value="TAT_signal"/>
</dbReference>
<protein>
    <recommendedName>
        <fullName evidence="4">Transcriptional initiation protein Tat</fullName>
    </recommendedName>
</protein>
<evidence type="ECO:0000256" key="1">
    <source>
        <dbReference type="SAM" id="SignalP"/>
    </source>
</evidence>
<evidence type="ECO:0008006" key="4">
    <source>
        <dbReference type="Google" id="ProtNLM"/>
    </source>
</evidence>
<reference evidence="2 3" key="1">
    <citation type="submission" date="2016-11" db="EMBL/GenBank/DDBJ databases">
        <authorList>
            <person name="Jaros S."/>
            <person name="Januszkiewicz K."/>
            <person name="Wedrychowicz H."/>
        </authorList>
    </citation>
    <scope>NUCLEOTIDE SEQUENCE [LARGE SCALE GENOMIC DNA]</scope>
    <source>
        <strain evidence="2 3">GAS242</strain>
    </source>
</reference>
<evidence type="ECO:0000313" key="2">
    <source>
        <dbReference type="EMBL" id="SHG09806.1"/>
    </source>
</evidence>
<dbReference type="Proteomes" id="UP000190675">
    <property type="component" value="Chromosome I"/>
</dbReference>
<sequence>MTIDNSRRSALVGFGALAVGAAALAAGPSRAATTERIIPPGARELSDLMDRLRRAPRRRDFKTTPMILQHPDFWDDEALKEIIAYRGTRKQVWNNTALASPWLNLMRNSINAQIFSFGHTDFLAVSATHGTAHLALFDQATWDKYELAALAEAKFKTNTLAVPKPAPTAFAQSEDPESVFGPDGDTIPALQDRGVVFMACHNAIWEVTAKLIASGNNPDHASHEAVAAELTNHLIDGVVLTPGIVATIPELQQAGFHYAA</sequence>
<keyword evidence="1" id="KW-0732">Signal</keyword>
<dbReference type="PROSITE" id="PS51318">
    <property type="entry name" value="TAT"/>
    <property type="match status" value="1"/>
</dbReference>
<dbReference type="RefSeq" id="WP_079564509.1">
    <property type="nucleotide sequence ID" value="NZ_LT670818.1"/>
</dbReference>
<dbReference type="Gene3D" id="3.40.1260.10">
    <property type="entry name" value="DsrEFH-like"/>
    <property type="match status" value="1"/>
</dbReference>
<dbReference type="OrthoDB" id="114122at2"/>
<gene>
    <name evidence="2" type="ORF">SAMN05444169_0520</name>
</gene>
<feature type="signal peptide" evidence="1">
    <location>
        <begin position="1"/>
        <end position="31"/>
    </location>
</feature>
<evidence type="ECO:0000313" key="3">
    <source>
        <dbReference type="Proteomes" id="UP000190675"/>
    </source>
</evidence>
<accession>A0A1M5H1M5</accession>
<feature type="chain" id="PRO_5013110188" description="Transcriptional initiation protein Tat" evidence="1">
    <location>
        <begin position="32"/>
        <end position="260"/>
    </location>
</feature>
<organism evidence="2 3">
    <name type="scientific">Bradyrhizobium erythrophlei</name>
    <dbReference type="NCBI Taxonomy" id="1437360"/>
    <lineage>
        <taxon>Bacteria</taxon>
        <taxon>Pseudomonadati</taxon>
        <taxon>Pseudomonadota</taxon>
        <taxon>Alphaproteobacteria</taxon>
        <taxon>Hyphomicrobiales</taxon>
        <taxon>Nitrobacteraceae</taxon>
        <taxon>Bradyrhizobium</taxon>
    </lineage>
</organism>
<dbReference type="EMBL" id="LT670818">
    <property type="protein sequence ID" value="SHG09806.1"/>
    <property type="molecule type" value="Genomic_DNA"/>
</dbReference>
<proteinExistence type="predicted"/>
<name>A0A1M5H1M5_9BRAD</name>
<dbReference type="InterPro" id="IPR027396">
    <property type="entry name" value="DsrEFH-like"/>
</dbReference>